<organism evidence="2 3">
    <name type="scientific">Terriglobus albidus</name>
    <dbReference type="NCBI Taxonomy" id="1592106"/>
    <lineage>
        <taxon>Bacteria</taxon>
        <taxon>Pseudomonadati</taxon>
        <taxon>Acidobacteriota</taxon>
        <taxon>Terriglobia</taxon>
        <taxon>Terriglobales</taxon>
        <taxon>Acidobacteriaceae</taxon>
        <taxon>Terriglobus</taxon>
    </lineage>
</organism>
<feature type="transmembrane region" description="Helical" evidence="1">
    <location>
        <begin position="42"/>
        <end position="59"/>
    </location>
</feature>
<dbReference type="InterPro" id="IPR015946">
    <property type="entry name" value="KH_dom-like_a/b"/>
</dbReference>
<keyword evidence="1" id="KW-0472">Membrane</keyword>
<dbReference type="OrthoDB" id="1433018at2"/>
<proteinExistence type="predicted"/>
<reference evidence="2 3" key="1">
    <citation type="submission" date="2019-08" db="EMBL/GenBank/DDBJ databases">
        <title>Complete genome sequence of Terriglobus albidus strain ORNL.</title>
        <authorList>
            <person name="Podar M."/>
        </authorList>
    </citation>
    <scope>NUCLEOTIDE SEQUENCE [LARGE SCALE GENOMIC DNA]</scope>
    <source>
        <strain evidence="2 3">ORNL</strain>
    </source>
</reference>
<dbReference type="InterPro" id="IPR003718">
    <property type="entry name" value="OsmC/Ohr_fam"/>
</dbReference>
<dbReference type="PANTHER" id="PTHR39624">
    <property type="entry name" value="PROTEIN INVOLVED IN RIMO-MEDIATED BETA-METHYLTHIOLATION OF RIBOSOMAL PROTEIN S12 YCAO"/>
    <property type="match status" value="1"/>
</dbReference>
<evidence type="ECO:0000313" key="3">
    <source>
        <dbReference type="Proteomes" id="UP000321820"/>
    </source>
</evidence>
<accession>A0A5B9E338</accession>
<dbReference type="RefSeq" id="WP_147645871.1">
    <property type="nucleotide sequence ID" value="NZ_CP042806.1"/>
</dbReference>
<dbReference type="Pfam" id="PF02566">
    <property type="entry name" value="OsmC"/>
    <property type="match status" value="1"/>
</dbReference>
<keyword evidence="1" id="KW-1133">Transmembrane helix</keyword>
<sequence length="136" mass="14786">MKVTVNHIGDVQFSMRTRSHTLYTDQPAENGGWDEAMTPPEIFLSAIGACAAFYAVAYLKKKGLPYEGTEVEISAEKLTSPARLGEIRIVVHTPSELTPEHQAGVDDSVHHCVLHNTLTHPPKVTVEVGTPLVVSV</sequence>
<evidence type="ECO:0000256" key="1">
    <source>
        <dbReference type="SAM" id="Phobius"/>
    </source>
</evidence>
<dbReference type="KEGG" id="talb:FTW19_01160"/>
<dbReference type="SUPFAM" id="SSF82784">
    <property type="entry name" value="OsmC-like"/>
    <property type="match status" value="1"/>
</dbReference>
<dbReference type="EMBL" id="CP042806">
    <property type="protein sequence ID" value="QEE26733.1"/>
    <property type="molecule type" value="Genomic_DNA"/>
</dbReference>
<dbReference type="InterPro" id="IPR036102">
    <property type="entry name" value="OsmC/Ohrsf"/>
</dbReference>
<keyword evidence="1" id="KW-0812">Transmembrane</keyword>
<dbReference type="PANTHER" id="PTHR39624:SF2">
    <property type="entry name" value="OSMC-LIKE PROTEIN"/>
    <property type="match status" value="1"/>
</dbReference>
<dbReference type="AlphaFoldDB" id="A0A5B9E338"/>
<dbReference type="Gene3D" id="3.30.300.20">
    <property type="match status" value="1"/>
</dbReference>
<gene>
    <name evidence="2" type="ORF">FTW19_01160</name>
</gene>
<name>A0A5B9E338_9BACT</name>
<dbReference type="Proteomes" id="UP000321820">
    <property type="component" value="Chromosome"/>
</dbReference>
<evidence type="ECO:0000313" key="2">
    <source>
        <dbReference type="EMBL" id="QEE26733.1"/>
    </source>
</evidence>
<protein>
    <submittedName>
        <fullName evidence="2">OsmC family protein</fullName>
    </submittedName>
</protein>
<keyword evidence="3" id="KW-1185">Reference proteome</keyword>